<dbReference type="InterPro" id="IPR013785">
    <property type="entry name" value="Aldolase_TIM"/>
</dbReference>
<dbReference type="InterPro" id="IPR029486">
    <property type="entry name" value="GH97_N"/>
</dbReference>
<feature type="domain" description="Glycosyl-hydrolase 97 C-terminal oligomerisation" evidence="2">
    <location>
        <begin position="335"/>
        <end position="437"/>
    </location>
</feature>
<evidence type="ECO:0000259" key="2">
    <source>
        <dbReference type="Pfam" id="PF14509"/>
    </source>
</evidence>
<comment type="caution">
    <text evidence="3">The sequence shown here is derived from an EMBL/GenBank/DDBJ whole genome shotgun (WGS) entry which is preliminary data.</text>
</comment>
<organism evidence="3 4">
    <name type="scientific">Duganella aceris</name>
    <dbReference type="NCBI Taxonomy" id="2703883"/>
    <lineage>
        <taxon>Bacteria</taxon>
        <taxon>Pseudomonadati</taxon>
        <taxon>Pseudomonadota</taxon>
        <taxon>Betaproteobacteria</taxon>
        <taxon>Burkholderiales</taxon>
        <taxon>Oxalobacteraceae</taxon>
        <taxon>Telluria group</taxon>
        <taxon>Duganella</taxon>
    </lineage>
</organism>
<sequence length="439" mass="47459">MSTAGCVAFGTVVSTANVWADETLATASSPGKILDVALQVADDGRLTYQVGRHGKAVIAPSRLGFLLANGDPLDAGFTIARQQVTIHDDTREQPGGERRFVRDHYTQLRVDVRQKDAAGRRLSIVFRVYDDGVAFRYEFVRQARMKALHLSEELTQFVVAEPAVAWWQPAGEVPALEYPVRKTALGEVGMANTPLTVRTDHGTHIAFHDAAQADYPSLWLRRVEGQKLRAHLAPPASGPAVVRKGAFNTPWRAIQIADDAPGLYLSDLVLNLGEASQPAARGMEFQPCGEPQGADGHRFDPTPARRLANAVVVYAPAPMPADPHPHAFSKAMPTDWAETRMPHGAIGAYATVARKDRASQDWYVGAITDGFARVLPLPLGFLDAGKTYLAEIHRDGEPADTGGDARFGLVTERRKVSAADQLTLKLAPGGGQAIRFTPA</sequence>
<evidence type="ECO:0000313" key="3">
    <source>
        <dbReference type="EMBL" id="NGZ85233.1"/>
    </source>
</evidence>
<dbReference type="Pfam" id="PF14508">
    <property type="entry name" value="GH97_N"/>
    <property type="match status" value="1"/>
</dbReference>
<protein>
    <recommendedName>
        <fullName evidence="5">Glycoside hydrolase family 97 protein</fullName>
    </recommendedName>
</protein>
<dbReference type="EMBL" id="JAADJT010000005">
    <property type="protein sequence ID" value="NGZ85233.1"/>
    <property type="molecule type" value="Genomic_DNA"/>
</dbReference>
<evidence type="ECO:0000313" key="4">
    <source>
        <dbReference type="Proteomes" id="UP000666369"/>
    </source>
</evidence>
<dbReference type="InterPro" id="IPR014718">
    <property type="entry name" value="GH-type_carb-bd"/>
</dbReference>
<dbReference type="Pfam" id="PF14509">
    <property type="entry name" value="GH97_C"/>
    <property type="match status" value="1"/>
</dbReference>
<dbReference type="PANTHER" id="PTHR35803:SF1">
    <property type="entry name" value="GLUCAN 1,4-ALPHA-GLUCOSIDASE SUSB"/>
    <property type="match status" value="1"/>
</dbReference>
<dbReference type="InterPro" id="IPR029483">
    <property type="entry name" value="GH97_C"/>
</dbReference>
<dbReference type="InterPro" id="IPR052720">
    <property type="entry name" value="Glycosyl_hydrolase_97"/>
</dbReference>
<dbReference type="Proteomes" id="UP000666369">
    <property type="component" value="Unassembled WGS sequence"/>
</dbReference>
<name>A0ABX0FKX2_9BURK</name>
<reference evidence="3 4" key="1">
    <citation type="submission" date="2020-01" db="EMBL/GenBank/DDBJ databases">
        <authorList>
            <person name="Lee S.D."/>
        </authorList>
    </citation>
    <scope>NUCLEOTIDE SEQUENCE [LARGE SCALE GENOMIC DNA]</scope>
    <source>
        <strain evidence="3 4">SAP-35</strain>
    </source>
</reference>
<evidence type="ECO:0000259" key="1">
    <source>
        <dbReference type="Pfam" id="PF14508"/>
    </source>
</evidence>
<feature type="domain" description="Glycosyl-hydrolase 97 N-terminal" evidence="1">
    <location>
        <begin position="28"/>
        <end position="274"/>
    </location>
</feature>
<accession>A0ABX0FKX2</accession>
<proteinExistence type="predicted"/>
<dbReference type="PANTHER" id="PTHR35803">
    <property type="entry name" value="GLUCAN 1,4-ALPHA-GLUCOSIDASE SUSB-RELATED"/>
    <property type="match status" value="1"/>
</dbReference>
<reference evidence="4" key="2">
    <citation type="submission" date="2023-07" db="EMBL/GenBank/DDBJ databases">
        <title>Duganella aceri sp. nov., isolated from tree sap.</title>
        <authorList>
            <person name="Kim I.S."/>
        </authorList>
    </citation>
    <scope>NUCLEOTIDE SEQUENCE [LARGE SCALE GENOMIC DNA]</scope>
    <source>
        <strain evidence="4">SAP-35</strain>
    </source>
</reference>
<dbReference type="Gene3D" id="2.70.98.10">
    <property type="match status" value="1"/>
</dbReference>
<keyword evidence="4" id="KW-1185">Reference proteome</keyword>
<gene>
    <name evidence="3" type="ORF">GW587_13325</name>
</gene>
<dbReference type="Gene3D" id="3.20.20.70">
    <property type="entry name" value="Aldolase class I"/>
    <property type="match status" value="1"/>
</dbReference>
<evidence type="ECO:0008006" key="5">
    <source>
        <dbReference type="Google" id="ProtNLM"/>
    </source>
</evidence>